<dbReference type="PROSITE" id="PS51186">
    <property type="entry name" value="GNAT"/>
    <property type="match status" value="1"/>
</dbReference>
<dbReference type="RefSeq" id="WP_017493904.1">
    <property type="nucleotide sequence ID" value="NZ_CAUQAZ010000002.1"/>
</dbReference>
<dbReference type="InterPro" id="IPR016181">
    <property type="entry name" value="Acyl_CoA_acyltransferase"/>
</dbReference>
<dbReference type="STRING" id="1646377.BS640_16975"/>
<evidence type="ECO:0000256" key="1">
    <source>
        <dbReference type="ARBA" id="ARBA00022679"/>
    </source>
</evidence>
<dbReference type="AlphaFoldDB" id="A0A1X0WC37"/>
<dbReference type="SUPFAM" id="SSF55729">
    <property type="entry name" value="Acyl-CoA N-acyltransferases (Nat)"/>
    <property type="match status" value="1"/>
</dbReference>
<evidence type="ECO:0000313" key="3">
    <source>
        <dbReference type="EMBL" id="ORJ24311.1"/>
    </source>
</evidence>
<dbReference type="PANTHER" id="PTHR13947:SF37">
    <property type="entry name" value="LD18367P"/>
    <property type="match status" value="1"/>
</dbReference>
<comment type="caution">
    <text evidence="3">The sequence shown here is derived from an EMBL/GenBank/DDBJ whole genome shotgun (WGS) entry which is preliminary data.</text>
</comment>
<evidence type="ECO:0000259" key="2">
    <source>
        <dbReference type="PROSITE" id="PS51186"/>
    </source>
</evidence>
<sequence length="150" mass="17571">MSTIDKPIIRPLVRADREQWEALWREYLDFYQSTLNQDVFERTFTRLSEESYEAMFGYVAEHEGKLVGIANCINHDHGWSLEQVTYLQDLYVSPAARKMGVGQALIEAVYDYADRNNKANVYWTTQSANHTARKLYDRVGVLTDFIKYCR</sequence>
<keyword evidence="4" id="KW-1185">Reference proteome</keyword>
<dbReference type="CDD" id="cd04301">
    <property type="entry name" value="NAT_SF"/>
    <property type="match status" value="1"/>
</dbReference>
<gene>
    <name evidence="3" type="ORF">BS640_16975</name>
</gene>
<dbReference type="GO" id="GO:0008080">
    <property type="term" value="F:N-acetyltransferase activity"/>
    <property type="evidence" value="ECO:0007669"/>
    <property type="project" value="InterPro"/>
</dbReference>
<protein>
    <submittedName>
        <fullName evidence="3">GNAT family N-acetyltransferase</fullName>
    </submittedName>
</protein>
<dbReference type="InterPro" id="IPR000182">
    <property type="entry name" value="GNAT_dom"/>
</dbReference>
<name>A0A1X0WC37_9GAMM</name>
<dbReference type="EMBL" id="MRWE01000031">
    <property type="protein sequence ID" value="ORJ24311.1"/>
    <property type="molecule type" value="Genomic_DNA"/>
</dbReference>
<accession>A0A1X0WC37</accession>
<dbReference type="Proteomes" id="UP000192536">
    <property type="component" value="Unassembled WGS sequence"/>
</dbReference>
<dbReference type="Gene3D" id="3.40.630.30">
    <property type="match status" value="1"/>
</dbReference>
<dbReference type="InterPro" id="IPR050769">
    <property type="entry name" value="NAT_camello-type"/>
</dbReference>
<reference evidence="3 4" key="1">
    <citation type="journal article" date="2017" name="Int. J. Syst. Evol. Microbiol.">
        <title>Rouxiella badensis sp. nov. and Rouxiella silvae sp. nov. isolated from peat bog soil in Germany and emendation of the genus description.</title>
        <authorList>
            <person name="Le Fleche-Mateos A."/>
            <person name="Kugler J.H."/>
            <person name="Hansen S.H."/>
            <person name="Syldatk C."/>
            <person name="Hausmann R."/>
            <person name="Lomprez F."/>
            <person name="Vandenbogaert M."/>
            <person name="Manuguerra J.C."/>
            <person name="Grimont P.A."/>
        </authorList>
    </citation>
    <scope>NUCLEOTIDE SEQUENCE [LARGE SCALE GENOMIC DNA]</scope>
    <source>
        <strain evidence="3 4">DSM 100043</strain>
    </source>
</reference>
<proteinExistence type="predicted"/>
<dbReference type="Pfam" id="PF00583">
    <property type="entry name" value="Acetyltransf_1"/>
    <property type="match status" value="1"/>
</dbReference>
<dbReference type="PANTHER" id="PTHR13947">
    <property type="entry name" value="GNAT FAMILY N-ACETYLTRANSFERASE"/>
    <property type="match status" value="1"/>
</dbReference>
<feature type="domain" description="N-acetyltransferase" evidence="2">
    <location>
        <begin position="7"/>
        <end position="150"/>
    </location>
</feature>
<keyword evidence="1 3" id="KW-0808">Transferase</keyword>
<evidence type="ECO:0000313" key="4">
    <source>
        <dbReference type="Proteomes" id="UP000192536"/>
    </source>
</evidence>
<organism evidence="3 4">
    <name type="scientific">Rouxiella badensis</name>
    <dbReference type="NCBI Taxonomy" id="1646377"/>
    <lineage>
        <taxon>Bacteria</taxon>
        <taxon>Pseudomonadati</taxon>
        <taxon>Pseudomonadota</taxon>
        <taxon>Gammaproteobacteria</taxon>
        <taxon>Enterobacterales</taxon>
        <taxon>Yersiniaceae</taxon>
        <taxon>Rouxiella</taxon>
    </lineage>
</organism>